<dbReference type="STRING" id="1424334.W822_14565"/>
<dbReference type="PATRIC" id="fig|1424334.3.peg.2927"/>
<keyword evidence="7 8" id="KW-0472">Membrane</keyword>
<comment type="caution">
    <text evidence="9">The sequence shown here is derived from an EMBL/GenBank/DDBJ whole genome shotgun (WGS) entry which is preliminary data.</text>
</comment>
<evidence type="ECO:0000256" key="8">
    <source>
        <dbReference type="SAM" id="Phobius"/>
    </source>
</evidence>
<dbReference type="InterPro" id="IPR004706">
    <property type="entry name" value="Arsenical-R_Acr3"/>
</dbReference>
<feature type="transmembrane region" description="Helical" evidence="8">
    <location>
        <begin position="228"/>
        <end position="251"/>
    </location>
</feature>
<dbReference type="AlphaFoldDB" id="V8QPU8"/>
<sequence>MEHLRSLLEAHQVRIYFFTLISGALLGFAIPGTDELEAAINPALAVMLFATFLQVPLAQIGTALRNVRFLTALLSTNFIVMPAVVLGLVQLLPDDSMLRLAVLFVLLTPCIDYVITFTHLGQGNARLLLAMTPVLLLLQMLLLPVYLSAILGSEVSNLVQAGPFLHAFVWLIFVPLLLAAITQFVARRTRAGAQLLEWLNLLPVPATALVLFIVLISVMPQIGNAQQAALSAAPIYILYAMIAPLAGQLVGKGLRLEPAAARAVSFSASYRNSLVILPLAFAVPGGVPLLPAVILTQTIVELVFLPLYVRWIPKLAQVQSS</sequence>
<dbReference type="eggNOG" id="COG0798">
    <property type="taxonomic scope" value="Bacteria"/>
</dbReference>
<feature type="transmembrane region" description="Helical" evidence="8">
    <location>
        <begin position="15"/>
        <end position="33"/>
    </location>
</feature>
<feature type="transmembrane region" description="Helical" evidence="8">
    <location>
        <begin position="167"/>
        <end position="186"/>
    </location>
</feature>
<dbReference type="GO" id="GO:0015104">
    <property type="term" value="F:antimonite transmembrane transporter activity"/>
    <property type="evidence" value="ECO:0007669"/>
    <property type="project" value="TreeGrafter"/>
</dbReference>
<keyword evidence="6 8" id="KW-1133">Transmembrane helix</keyword>
<dbReference type="Gene3D" id="1.20.1530.20">
    <property type="match status" value="1"/>
</dbReference>
<dbReference type="OrthoDB" id="3254016at2"/>
<evidence type="ECO:0000256" key="4">
    <source>
        <dbReference type="ARBA" id="ARBA00022475"/>
    </source>
</evidence>
<feature type="transmembrane region" description="Helical" evidence="8">
    <location>
        <begin position="69"/>
        <end position="91"/>
    </location>
</feature>
<accession>V8QPU8</accession>
<dbReference type="Proteomes" id="UP000018733">
    <property type="component" value="Unassembled WGS sequence"/>
</dbReference>
<evidence type="ECO:0000256" key="2">
    <source>
        <dbReference type="ARBA" id="ARBA00010110"/>
    </source>
</evidence>
<dbReference type="EMBL" id="AYXT01000010">
    <property type="protein sequence ID" value="ETF01986.1"/>
    <property type="molecule type" value="Genomic_DNA"/>
</dbReference>
<evidence type="ECO:0000313" key="10">
    <source>
        <dbReference type="Proteomes" id="UP000018733"/>
    </source>
</evidence>
<evidence type="ECO:0000256" key="6">
    <source>
        <dbReference type="ARBA" id="ARBA00022989"/>
    </source>
</evidence>
<dbReference type="PANTHER" id="PTHR43057">
    <property type="entry name" value="ARSENITE EFFLUX TRANSPORTER"/>
    <property type="match status" value="1"/>
</dbReference>
<dbReference type="InterPro" id="IPR002657">
    <property type="entry name" value="BilAc:Na_symport/Acr3"/>
</dbReference>
<keyword evidence="3" id="KW-0813">Transport</keyword>
<organism evidence="9 10">
    <name type="scientific">Advenella kashmirensis W13003</name>
    <dbReference type="NCBI Taxonomy" id="1424334"/>
    <lineage>
        <taxon>Bacteria</taxon>
        <taxon>Pseudomonadati</taxon>
        <taxon>Pseudomonadota</taxon>
        <taxon>Betaproteobacteria</taxon>
        <taxon>Burkholderiales</taxon>
        <taxon>Alcaligenaceae</taxon>
    </lineage>
</organism>
<dbReference type="GO" id="GO:0015297">
    <property type="term" value="F:antiporter activity"/>
    <property type="evidence" value="ECO:0007669"/>
    <property type="project" value="InterPro"/>
</dbReference>
<evidence type="ECO:0000256" key="7">
    <source>
        <dbReference type="ARBA" id="ARBA00023136"/>
    </source>
</evidence>
<protein>
    <submittedName>
        <fullName evidence="9">Arsenic resistance protein</fullName>
    </submittedName>
</protein>
<gene>
    <name evidence="9" type="ORF">W822_14565</name>
</gene>
<keyword evidence="5 8" id="KW-0812">Transmembrane</keyword>
<dbReference type="PANTHER" id="PTHR43057:SF1">
    <property type="entry name" value="ARSENICAL-RESISTANCE PROTEIN 3"/>
    <property type="match status" value="1"/>
</dbReference>
<feature type="transmembrane region" description="Helical" evidence="8">
    <location>
        <begin position="127"/>
        <end position="147"/>
    </location>
</feature>
<dbReference type="GO" id="GO:0005886">
    <property type="term" value="C:plasma membrane"/>
    <property type="evidence" value="ECO:0007669"/>
    <property type="project" value="UniProtKB-SubCell"/>
</dbReference>
<evidence type="ECO:0000256" key="5">
    <source>
        <dbReference type="ARBA" id="ARBA00022692"/>
    </source>
</evidence>
<comment type="similarity">
    <text evidence="2">Belongs to the arsenical resistance-3 (ACR3) (TC 2.A.59) family.</text>
</comment>
<keyword evidence="4" id="KW-1003">Cell membrane</keyword>
<dbReference type="RefSeq" id="WP_024005867.1">
    <property type="nucleotide sequence ID" value="NZ_KI650980.1"/>
</dbReference>
<dbReference type="Pfam" id="PF01758">
    <property type="entry name" value="SBF"/>
    <property type="match status" value="1"/>
</dbReference>
<keyword evidence="10" id="KW-1185">Reference proteome</keyword>
<dbReference type="HOGENOM" id="CLU_022869_1_1_4"/>
<feature type="transmembrane region" description="Helical" evidence="8">
    <location>
        <begin position="39"/>
        <end position="57"/>
    </location>
</feature>
<dbReference type="GO" id="GO:0015105">
    <property type="term" value="F:arsenite transmembrane transporter activity"/>
    <property type="evidence" value="ECO:0007669"/>
    <property type="project" value="TreeGrafter"/>
</dbReference>
<feature type="transmembrane region" description="Helical" evidence="8">
    <location>
        <begin position="97"/>
        <end position="115"/>
    </location>
</feature>
<evidence type="ECO:0000313" key="9">
    <source>
        <dbReference type="EMBL" id="ETF01986.1"/>
    </source>
</evidence>
<feature type="transmembrane region" description="Helical" evidence="8">
    <location>
        <begin position="198"/>
        <end position="222"/>
    </location>
</feature>
<evidence type="ECO:0000256" key="3">
    <source>
        <dbReference type="ARBA" id="ARBA00022448"/>
    </source>
</evidence>
<proteinExistence type="inferred from homology"/>
<name>V8QPU8_9BURK</name>
<comment type="subcellular location">
    <subcellularLocation>
        <location evidence="1">Cell membrane</location>
        <topology evidence="1">Multi-pass membrane protein</topology>
    </subcellularLocation>
</comment>
<dbReference type="InterPro" id="IPR038770">
    <property type="entry name" value="Na+/solute_symporter_sf"/>
</dbReference>
<evidence type="ECO:0000256" key="1">
    <source>
        <dbReference type="ARBA" id="ARBA00004651"/>
    </source>
</evidence>
<reference evidence="9 10" key="1">
    <citation type="journal article" date="2014" name="Genome Announc.">
        <title>Draft Genome Sequence of Advenella kashmirensis Strain W13003, a Polycyclic Aromatic Hydrocarbon-Degrading Bacterium.</title>
        <authorList>
            <person name="Wang X."/>
            <person name="Jin D."/>
            <person name="Zhou L."/>
            <person name="Wu L."/>
            <person name="An W."/>
            <person name="Zhao L."/>
        </authorList>
    </citation>
    <scope>NUCLEOTIDE SEQUENCE [LARGE SCALE GENOMIC DNA]</scope>
    <source>
        <strain evidence="9 10">W13003</strain>
    </source>
</reference>